<dbReference type="InterPro" id="IPR000524">
    <property type="entry name" value="Tscrpt_reg_HTH_GntR"/>
</dbReference>
<keyword evidence="3" id="KW-0804">Transcription</keyword>
<dbReference type="InterPro" id="IPR036390">
    <property type="entry name" value="WH_DNA-bd_sf"/>
</dbReference>
<dbReference type="InterPro" id="IPR036388">
    <property type="entry name" value="WH-like_DNA-bd_sf"/>
</dbReference>
<evidence type="ECO:0000313" key="6">
    <source>
        <dbReference type="Proteomes" id="UP000015480"/>
    </source>
</evidence>
<dbReference type="PANTHER" id="PTHR43537:SF5">
    <property type="entry name" value="UXU OPERON TRANSCRIPTIONAL REGULATOR"/>
    <property type="match status" value="1"/>
</dbReference>
<dbReference type="Proteomes" id="UP000015480">
    <property type="component" value="Chromosome"/>
</dbReference>
<evidence type="ECO:0000259" key="4">
    <source>
        <dbReference type="PROSITE" id="PS50949"/>
    </source>
</evidence>
<dbReference type="SMART" id="SM00895">
    <property type="entry name" value="FCD"/>
    <property type="match status" value="1"/>
</dbReference>
<accession>S5XMQ5</accession>
<name>S5XMQ5_PARAH</name>
<evidence type="ECO:0000256" key="1">
    <source>
        <dbReference type="ARBA" id="ARBA00023015"/>
    </source>
</evidence>
<evidence type="ECO:0000256" key="3">
    <source>
        <dbReference type="ARBA" id="ARBA00023163"/>
    </source>
</evidence>
<dbReference type="EMBL" id="CP006650">
    <property type="protein sequence ID" value="AGT08544.1"/>
    <property type="molecule type" value="Genomic_DNA"/>
</dbReference>
<dbReference type="STRING" id="1367847.JCM7686_1443"/>
<dbReference type="PANTHER" id="PTHR43537">
    <property type="entry name" value="TRANSCRIPTIONAL REGULATOR, GNTR FAMILY"/>
    <property type="match status" value="1"/>
</dbReference>
<keyword evidence="6" id="KW-1185">Reference proteome</keyword>
<dbReference type="InterPro" id="IPR011711">
    <property type="entry name" value="GntR_C"/>
</dbReference>
<dbReference type="Pfam" id="PF07729">
    <property type="entry name" value="FCD"/>
    <property type="match status" value="1"/>
</dbReference>
<organism evidence="5 6">
    <name type="scientific">Paracoccus aminophilus JCM 7686</name>
    <dbReference type="NCBI Taxonomy" id="1367847"/>
    <lineage>
        <taxon>Bacteria</taxon>
        <taxon>Pseudomonadati</taxon>
        <taxon>Pseudomonadota</taxon>
        <taxon>Alphaproteobacteria</taxon>
        <taxon>Rhodobacterales</taxon>
        <taxon>Paracoccaceae</taxon>
        <taxon>Paracoccus</taxon>
    </lineage>
</organism>
<keyword evidence="2" id="KW-0238">DNA-binding</keyword>
<keyword evidence="1" id="KW-0805">Transcription regulation</keyword>
<dbReference type="SMART" id="SM00345">
    <property type="entry name" value="HTH_GNTR"/>
    <property type="match status" value="1"/>
</dbReference>
<dbReference type="CDD" id="cd07377">
    <property type="entry name" value="WHTH_GntR"/>
    <property type="match status" value="1"/>
</dbReference>
<evidence type="ECO:0000256" key="2">
    <source>
        <dbReference type="ARBA" id="ARBA00023125"/>
    </source>
</evidence>
<dbReference type="AlphaFoldDB" id="S5XMQ5"/>
<dbReference type="PATRIC" id="fig|1367847.3.peg.1415"/>
<protein>
    <submittedName>
        <fullName evidence="5">Transcriptional regulator, GntR family</fullName>
    </submittedName>
</protein>
<dbReference type="GO" id="GO:0003700">
    <property type="term" value="F:DNA-binding transcription factor activity"/>
    <property type="evidence" value="ECO:0007669"/>
    <property type="project" value="InterPro"/>
</dbReference>
<dbReference type="InterPro" id="IPR008920">
    <property type="entry name" value="TF_FadR/GntR_C"/>
</dbReference>
<sequence>MTTETLAQSAYRRIKQDILEGRITPETALSERELAEALGISRTPLRSALSRLEREAVISRLGNGVLLVRAVSVEQLMEIVQLRQNLEAAAAARAAGYGMTPELEAVRQVMADYVEGRDAAFDEFWAEDDRFHMAVAHAARLSILPAILAEQRAIARRCTITRTHDCFADQAREHLAVIEAIAARAPEAASAAMAAHFENVRARFLGWLAR</sequence>
<dbReference type="SUPFAM" id="SSF46785">
    <property type="entry name" value="Winged helix' DNA-binding domain"/>
    <property type="match status" value="1"/>
</dbReference>
<proteinExistence type="predicted"/>
<dbReference type="OrthoDB" id="9028214at2"/>
<dbReference type="eggNOG" id="COG1802">
    <property type="taxonomic scope" value="Bacteria"/>
</dbReference>
<dbReference type="Gene3D" id="1.10.10.10">
    <property type="entry name" value="Winged helix-like DNA-binding domain superfamily/Winged helix DNA-binding domain"/>
    <property type="match status" value="1"/>
</dbReference>
<dbReference type="Pfam" id="PF00392">
    <property type="entry name" value="GntR"/>
    <property type="match status" value="1"/>
</dbReference>
<dbReference type="Gene3D" id="1.20.120.530">
    <property type="entry name" value="GntR ligand-binding domain-like"/>
    <property type="match status" value="1"/>
</dbReference>
<evidence type="ECO:0000313" key="5">
    <source>
        <dbReference type="EMBL" id="AGT08544.1"/>
    </source>
</evidence>
<dbReference type="SUPFAM" id="SSF48008">
    <property type="entry name" value="GntR ligand-binding domain-like"/>
    <property type="match status" value="1"/>
</dbReference>
<feature type="domain" description="HTH gntR-type" evidence="4">
    <location>
        <begin position="4"/>
        <end position="70"/>
    </location>
</feature>
<gene>
    <name evidence="5" type="ORF">JCM7686_1443</name>
</gene>
<dbReference type="PROSITE" id="PS50949">
    <property type="entry name" value="HTH_GNTR"/>
    <property type="match status" value="1"/>
</dbReference>
<dbReference type="KEGG" id="pami:JCM7686_1443"/>
<dbReference type="RefSeq" id="WP_020950182.1">
    <property type="nucleotide sequence ID" value="NC_022041.1"/>
</dbReference>
<dbReference type="GO" id="GO:0003677">
    <property type="term" value="F:DNA binding"/>
    <property type="evidence" value="ECO:0007669"/>
    <property type="project" value="UniProtKB-KW"/>
</dbReference>
<dbReference type="PRINTS" id="PR00035">
    <property type="entry name" value="HTHGNTR"/>
</dbReference>
<reference evidence="5 6" key="1">
    <citation type="journal article" date="2014" name="BMC Genomics">
        <title>Architecture and functions of a multipartite genome of the methylotrophic bacterium Paracoccus aminophilus JCM 7686, containing primary and secondary chromids.</title>
        <authorList>
            <person name="Dziewit L."/>
            <person name="Czarnecki J."/>
            <person name="Wibberg D."/>
            <person name="Radlinska M."/>
            <person name="Mrozek P."/>
            <person name="Szymczak M."/>
            <person name="Schluter A."/>
            <person name="Puhler A."/>
            <person name="Bartosik D."/>
        </authorList>
    </citation>
    <scope>NUCLEOTIDE SEQUENCE [LARGE SCALE GENOMIC DNA]</scope>
    <source>
        <strain evidence="5">JCM 7686</strain>
    </source>
</reference>
<dbReference type="HOGENOM" id="CLU_017584_5_2_5"/>